<dbReference type="PANTHER" id="PTHR30461:SF23">
    <property type="entry name" value="DNA RECOMBINASE-RELATED"/>
    <property type="match status" value="1"/>
</dbReference>
<dbReference type="Proteomes" id="UP000193827">
    <property type="component" value="Unassembled WGS sequence"/>
</dbReference>
<evidence type="ECO:0000313" key="4">
    <source>
        <dbReference type="EMBL" id="SLN67224.1"/>
    </source>
</evidence>
<dbReference type="GO" id="GO:0003677">
    <property type="term" value="F:DNA binding"/>
    <property type="evidence" value="ECO:0007669"/>
    <property type="project" value="InterPro"/>
</dbReference>
<sequence>MKAAIYARYSTEMQSEASIEDQVRICNKLIEGRGWEVGPIYSDYGQSGATHLRAGYQKLLEEARYRKFDVVVAEGLDRLSRDQEHIAHFHKQMTFSGIPIFTVAEGEITELHIGLKGTMSALFLKDLALKTHRGLEGRVKQGKAAGGLSFGYKIERQLLPDGTFTKGDRAILEEEAEIVRRIFAEYANGKSPRKIAGELNSEGVGGPRGATWGPSTIYRNWKRGTGILNNELYVGRMVWNRQSFVKDPLTGKRQARLNPKEEWVIEEIPQLRIVEQNLWDRVKKRQSSTRDAMNTGGGRRLDHARRAKYLFSGLLKCACCGGGYVLIGKTRYGCANARNKGICDNRQTIEREDLEQRVLEGLKDRLLSPELIAEFVAEYQRAYNEIRAAEVKAQATKKRELAKVQKQLDDMVEAVCNGMYHPSMNDKMGALESRKAEPKTELEKQQEEPIRLHPSLSGIYREKVAELSEALNTEGTRTQAAELIRGLLTEVRLIPGEGALSIELVGELAAIMALENKSPRDTKSGGQLMMVAGGRIDLDRTTEEFLRCMRGSKLNL</sequence>
<evidence type="ECO:0000313" key="5">
    <source>
        <dbReference type="Proteomes" id="UP000193827"/>
    </source>
</evidence>
<feature type="domain" description="Resolvase/invertase-type recombinase catalytic" evidence="2">
    <location>
        <begin position="2"/>
        <end position="150"/>
    </location>
</feature>
<dbReference type="RefSeq" id="WP_085893913.1">
    <property type="nucleotide sequence ID" value="NZ_FWFL01000014.1"/>
</dbReference>
<dbReference type="InterPro" id="IPR050639">
    <property type="entry name" value="SSR_resolvase"/>
</dbReference>
<keyword evidence="5" id="KW-1185">Reference proteome</keyword>
<dbReference type="Pfam" id="PF07508">
    <property type="entry name" value="Recombinase"/>
    <property type="match status" value="1"/>
</dbReference>
<dbReference type="InterPro" id="IPR038109">
    <property type="entry name" value="DNA_bind_recomb_sf"/>
</dbReference>
<feature type="coiled-coil region" evidence="1">
    <location>
        <begin position="372"/>
        <end position="399"/>
    </location>
</feature>
<reference evidence="4 5" key="1">
    <citation type="submission" date="2017-03" db="EMBL/GenBank/DDBJ databases">
        <authorList>
            <person name="Afonso C.L."/>
            <person name="Miller P.J."/>
            <person name="Scott M.A."/>
            <person name="Spackman E."/>
            <person name="Goraichik I."/>
            <person name="Dimitrov K.M."/>
            <person name="Suarez D.L."/>
            <person name="Swayne D.E."/>
        </authorList>
    </citation>
    <scope>NUCLEOTIDE SEQUENCE [LARGE SCALE GENOMIC DNA]</scope>
    <source>
        <strain evidence="4 5">CECT 8287</strain>
    </source>
</reference>
<dbReference type="PANTHER" id="PTHR30461">
    <property type="entry name" value="DNA-INVERTASE FROM LAMBDOID PROPHAGE"/>
    <property type="match status" value="1"/>
</dbReference>
<dbReference type="AlphaFoldDB" id="A0A1Y5TSV2"/>
<dbReference type="Pfam" id="PF00239">
    <property type="entry name" value="Resolvase"/>
    <property type="match status" value="1"/>
</dbReference>
<feature type="domain" description="Recombinase" evidence="3">
    <location>
        <begin position="149"/>
        <end position="292"/>
    </location>
</feature>
<dbReference type="Pfam" id="PF13408">
    <property type="entry name" value="Zn_ribbon_recom"/>
    <property type="match status" value="1"/>
</dbReference>
<dbReference type="InterPro" id="IPR036162">
    <property type="entry name" value="Resolvase-like_N_sf"/>
</dbReference>
<dbReference type="SMART" id="SM00857">
    <property type="entry name" value="Resolvase"/>
    <property type="match status" value="1"/>
</dbReference>
<keyword evidence="1" id="KW-0175">Coiled coil</keyword>
<dbReference type="SUPFAM" id="SSF53041">
    <property type="entry name" value="Resolvase-like"/>
    <property type="match status" value="1"/>
</dbReference>
<proteinExistence type="predicted"/>
<dbReference type="PROSITE" id="PS51737">
    <property type="entry name" value="RECOMBINASE_DNA_BIND"/>
    <property type="match status" value="1"/>
</dbReference>
<dbReference type="Gene3D" id="3.90.1750.20">
    <property type="entry name" value="Putative Large Serine Recombinase, Chain B, Domain 2"/>
    <property type="match status" value="1"/>
</dbReference>
<evidence type="ECO:0000256" key="1">
    <source>
        <dbReference type="SAM" id="Coils"/>
    </source>
</evidence>
<name>A0A1Y5TSV2_9RHOB</name>
<dbReference type="InterPro" id="IPR025827">
    <property type="entry name" value="Zn_ribbon_recom_dom"/>
</dbReference>
<dbReference type="PROSITE" id="PS51736">
    <property type="entry name" value="RECOMBINASES_3"/>
    <property type="match status" value="1"/>
</dbReference>
<dbReference type="OrthoDB" id="7277848at2"/>
<dbReference type="GO" id="GO:0000150">
    <property type="term" value="F:DNA strand exchange activity"/>
    <property type="evidence" value="ECO:0007669"/>
    <property type="project" value="InterPro"/>
</dbReference>
<accession>A0A1Y5TSV2</accession>
<gene>
    <name evidence="4" type="ORF">PEL8287_03712</name>
</gene>
<organism evidence="4 5">
    <name type="scientific">Roseovarius litorisediminis</name>
    <dbReference type="NCBI Taxonomy" id="1312363"/>
    <lineage>
        <taxon>Bacteria</taxon>
        <taxon>Pseudomonadati</taxon>
        <taxon>Pseudomonadota</taxon>
        <taxon>Alphaproteobacteria</taxon>
        <taxon>Rhodobacterales</taxon>
        <taxon>Roseobacteraceae</taxon>
        <taxon>Roseovarius</taxon>
    </lineage>
</organism>
<evidence type="ECO:0000259" key="2">
    <source>
        <dbReference type="PROSITE" id="PS51736"/>
    </source>
</evidence>
<dbReference type="CDD" id="cd00338">
    <property type="entry name" value="Ser_Recombinase"/>
    <property type="match status" value="1"/>
</dbReference>
<evidence type="ECO:0000259" key="3">
    <source>
        <dbReference type="PROSITE" id="PS51737"/>
    </source>
</evidence>
<dbReference type="InterPro" id="IPR011109">
    <property type="entry name" value="DNA_bind_recombinase_dom"/>
</dbReference>
<dbReference type="EMBL" id="FWFL01000014">
    <property type="protein sequence ID" value="SLN67224.1"/>
    <property type="molecule type" value="Genomic_DNA"/>
</dbReference>
<protein>
    <submittedName>
        <fullName evidence="4">Recombinase</fullName>
    </submittedName>
</protein>
<dbReference type="Gene3D" id="3.40.50.1390">
    <property type="entry name" value="Resolvase, N-terminal catalytic domain"/>
    <property type="match status" value="1"/>
</dbReference>
<dbReference type="InterPro" id="IPR006119">
    <property type="entry name" value="Resolv_N"/>
</dbReference>